<evidence type="ECO:0000313" key="2">
    <source>
        <dbReference type="Proteomes" id="UP001153332"/>
    </source>
</evidence>
<organism evidence="1 2">
    <name type="scientific">Lasiodiplodia mahajangana</name>
    <dbReference type="NCBI Taxonomy" id="1108764"/>
    <lineage>
        <taxon>Eukaryota</taxon>
        <taxon>Fungi</taxon>
        <taxon>Dikarya</taxon>
        <taxon>Ascomycota</taxon>
        <taxon>Pezizomycotina</taxon>
        <taxon>Dothideomycetes</taxon>
        <taxon>Dothideomycetes incertae sedis</taxon>
        <taxon>Botryosphaeriales</taxon>
        <taxon>Botryosphaeriaceae</taxon>
        <taxon>Lasiodiplodia</taxon>
    </lineage>
</organism>
<comment type="caution">
    <text evidence="1">The sequence shown here is derived from an EMBL/GenBank/DDBJ whole genome shotgun (WGS) entry which is preliminary data.</text>
</comment>
<dbReference type="Proteomes" id="UP001153332">
    <property type="component" value="Unassembled WGS sequence"/>
</dbReference>
<proteinExistence type="predicted"/>
<dbReference type="EMBL" id="JAPUUL010000281">
    <property type="protein sequence ID" value="KAJ8131493.1"/>
    <property type="molecule type" value="Genomic_DNA"/>
</dbReference>
<gene>
    <name evidence="1" type="ORF">O1611_g2129</name>
</gene>
<accession>A0ACC2JVF2</accession>
<protein>
    <submittedName>
        <fullName evidence="1">Uncharacterized protein</fullName>
    </submittedName>
</protein>
<keyword evidence="2" id="KW-1185">Reference proteome</keyword>
<evidence type="ECO:0000313" key="1">
    <source>
        <dbReference type="EMBL" id="KAJ8131493.1"/>
    </source>
</evidence>
<sequence length="497" mass="54403">MTMNLEFESFCHGLGLSDLGARTLREKYNKTDLTATRLLDLACLAAQLSIGHDNVDVPPINEALAAENWSQTCVFKPHCIYKLHNTAAVSKAIKIIGFFQVPFATRSGGHSPNPGSSNIENGVLLDLQSINQITLDADKKVVRVGPGARWGQVFDMLDEHETSVIGGRIPNVGVGGLVLGGGFFHFSGQFGLAADNIVLADGTIANANVDENTDLFWALKGGGPNFGIVTKYDLYTVPVRNIWYRWDAYSVDKAEAILDAMVKWQREGASDLKSTVALIMSLDSVGVGLIYSAPADNPSVFAPFFEIQPMAAVISPTNGTVKALTDFLANTFSHEPLRHDYRAASSKIDAQLYKDVWRSWKEKAQAVREATGANQTFTIQPIVKNMVEQGIAKGGNPMGIPSQDHQWWTTVVDWKNANDDDAVRSVSVNTGDSWKNLGQKRGLDLPHIFMNDASRDQNPLASYGEENLARLKEIALKYDKDQLFQKLQNGGFLLSKA</sequence>
<reference evidence="1" key="1">
    <citation type="submission" date="2022-12" db="EMBL/GenBank/DDBJ databases">
        <title>Genome Sequence of Lasiodiplodia mahajangana.</title>
        <authorList>
            <person name="Buettner E."/>
        </authorList>
    </citation>
    <scope>NUCLEOTIDE SEQUENCE</scope>
    <source>
        <strain evidence="1">VT137</strain>
    </source>
</reference>
<name>A0ACC2JVF2_9PEZI</name>